<evidence type="ECO:0000313" key="3">
    <source>
        <dbReference type="Proteomes" id="UP000625316"/>
    </source>
</evidence>
<keyword evidence="3" id="KW-1185">Reference proteome</keyword>
<dbReference type="GO" id="GO:0046906">
    <property type="term" value="F:tetrapyrrole binding"/>
    <property type="evidence" value="ECO:0007669"/>
    <property type="project" value="TreeGrafter"/>
</dbReference>
<accession>A0A928Z4S0</accession>
<dbReference type="InterPro" id="IPR008629">
    <property type="entry name" value="GUN4-like"/>
</dbReference>
<dbReference type="InterPro" id="IPR037215">
    <property type="entry name" value="GUN4-like_sf"/>
</dbReference>
<dbReference type="EMBL" id="JADEXQ010000085">
    <property type="protein sequence ID" value="MBE9032044.1"/>
    <property type="molecule type" value="Genomic_DNA"/>
</dbReference>
<dbReference type="PANTHER" id="PTHR34800:SF1">
    <property type="entry name" value="TETRAPYRROLE-BINDING PROTEIN, CHLOROPLASTIC"/>
    <property type="match status" value="1"/>
</dbReference>
<sequence>MVQFKSVLISSALILGGLVLALPSLAQHFRPSEVGINYKQLGRMLAQEEWDAAAAETKYLIFKITARINHPPIGQDWLTTAGVENFPCRDLATINTMWVKASRGHYGFTTQAKLWGKSFDAAQLKQDPDRWERYRDHLGWRPRKDKEFQPDIEGRLPEPVKSTADFNDRPLRANDSIEFAGAAWLQRVEQCQLYQPSDDPRELANLPY</sequence>
<proteinExistence type="predicted"/>
<dbReference type="SUPFAM" id="SSF140869">
    <property type="entry name" value="GUN4-like"/>
    <property type="match status" value="1"/>
</dbReference>
<dbReference type="Pfam" id="PF05419">
    <property type="entry name" value="GUN4"/>
    <property type="match status" value="1"/>
</dbReference>
<gene>
    <name evidence="2" type="ORF">IQ266_20100</name>
</gene>
<evidence type="ECO:0000313" key="2">
    <source>
        <dbReference type="EMBL" id="MBE9032044.1"/>
    </source>
</evidence>
<dbReference type="PANTHER" id="PTHR34800">
    <property type="entry name" value="TETRAPYRROLE-BINDING PROTEIN, CHLOROPLASTIC"/>
    <property type="match status" value="1"/>
</dbReference>
<evidence type="ECO:0000259" key="1">
    <source>
        <dbReference type="Pfam" id="PF05419"/>
    </source>
</evidence>
<protein>
    <submittedName>
        <fullName evidence="2">GUN4 domain-containing protein</fullName>
    </submittedName>
</protein>
<dbReference type="Proteomes" id="UP000625316">
    <property type="component" value="Unassembled WGS sequence"/>
</dbReference>
<reference evidence="2" key="1">
    <citation type="submission" date="2020-10" db="EMBL/GenBank/DDBJ databases">
        <authorList>
            <person name="Castelo-Branco R."/>
            <person name="Eusebio N."/>
            <person name="Adriana R."/>
            <person name="Vieira A."/>
            <person name="Brugerolle De Fraissinette N."/>
            <person name="Rezende De Castro R."/>
            <person name="Schneider M.P."/>
            <person name="Vasconcelos V."/>
            <person name="Leao P.N."/>
        </authorList>
    </citation>
    <scope>NUCLEOTIDE SEQUENCE</scope>
    <source>
        <strain evidence="2">LEGE 11480</strain>
    </source>
</reference>
<dbReference type="GO" id="GO:0030288">
    <property type="term" value="C:outer membrane-bounded periplasmic space"/>
    <property type="evidence" value="ECO:0007669"/>
    <property type="project" value="TreeGrafter"/>
</dbReference>
<comment type="caution">
    <text evidence="2">The sequence shown here is derived from an EMBL/GenBank/DDBJ whole genome shotgun (WGS) entry which is preliminary data.</text>
</comment>
<organism evidence="2 3">
    <name type="scientific">Romeriopsis navalis LEGE 11480</name>
    <dbReference type="NCBI Taxonomy" id="2777977"/>
    <lineage>
        <taxon>Bacteria</taxon>
        <taxon>Bacillati</taxon>
        <taxon>Cyanobacteriota</taxon>
        <taxon>Cyanophyceae</taxon>
        <taxon>Leptolyngbyales</taxon>
        <taxon>Leptolyngbyaceae</taxon>
        <taxon>Romeriopsis</taxon>
        <taxon>Romeriopsis navalis</taxon>
    </lineage>
</organism>
<dbReference type="AlphaFoldDB" id="A0A928Z4S0"/>
<dbReference type="Gene3D" id="1.25.40.620">
    <property type="match status" value="1"/>
</dbReference>
<name>A0A928Z4S0_9CYAN</name>
<feature type="domain" description="GUN4-like" evidence="1">
    <location>
        <begin position="32"/>
        <end position="144"/>
    </location>
</feature>